<gene>
    <name evidence="2" type="ORF">CR513_18512</name>
</gene>
<dbReference type="PANTHER" id="PTHR47266">
    <property type="entry name" value="ENDONUCLEASE-RELATED"/>
    <property type="match status" value="1"/>
</dbReference>
<dbReference type="GO" id="GO:0015074">
    <property type="term" value="P:DNA integration"/>
    <property type="evidence" value="ECO:0007669"/>
    <property type="project" value="InterPro"/>
</dbReference>
<feature type="non-terminal residue" evidence="2">
    <location>
        <position position="1"/>
    </location>
</feature>
<dbReference type="SUPFAM" id="SSF53098">
    <property type="entry name" value="Ribonuclease H-like"/>
    <property type="match status" value="1"/>
</dbReference>
<dbReference type="InterPro" id="IPR052160">
    <property type="entry name" value="Gypsy_RT_Integrase-like"/>
</dbReference>
<accession>A0A371H778</accession>
<dbReference type="InterPro" id="IPR036397">
    <property type="entry name" value="RNaseH_sf"/>
</dbReference>
<comment type="caution">
    <text evidence="2">The sequence shown here is derived from an EMBL/GenBank/DDBJ whole genome shotgun (WGS) entry which is preliminary data.</text>
</comment>
<dbReference type="Gene3D" id="3.30.420.10">
    <property type="entry name" value="Ribonuclease H-like superfamily/Ribonuclease H"/>
    <property type="match status" value="1"/>
</dbReference>
<evidence type="ECO:0000259" key="1">
    <source>
        <dbReference type="PROSITE" id="PS50994"/>
    </source>
</evidence>
<reference evidence="2" key="1">
    <citation type="submission" date="2018-05" db="EMBL/GenBank/DDBJ databases">
        <title>Draft genome of Mucuna pruriens seed.</title>
        <authorList>
            <person name="Nnadi N.E."/>
            <person name="Vos R."/>
            <person name="Hasami M.H."/>
            <person name="Devisetty U.K."/>
            <person name="Aguiy J.C."/>
        </authorList>
    </citation>
    <scope>NUCLEOTIDE SEQUENCE [LARGE SCALE GENOMIC DNA]</scope>
    <source>
        <strain evidence="2">JCA_2017</strain>
    </source>
</reference>
<feature type="domain" description="Integrase catalytic" evidence="1">
    <location>
        <begin position="37"/>
        <end position="103"/>
    </location>
</feature>
<dbReference type="InterPro" id="IPR012337">
    <property type="entry name" value="RNaseH-like_sf"/>
</dbReference>
<name>A0A371H778_MUCPR</name>
<evidence type="ECO:0000313" key="2">
    <source>
        <dbReference type="EMBL" id="RDX98543.1"/>
    </source>
</evidence>
<dbReference type="OrthoDB" id="1713704at2759"/>
<proteinExistence type="predicted"/>
<dbReference type="Proteomes" id="UP000257109">
    <property type="component" value="Unassembled WGS sequence"/>
</dbReference>
<evidence type="ECO:0000313" key="3">
    <source>
        <dbReference type="Proteomes" id="UP000257109"/>
    </source>
</evidence>
<dbReference type="AlphaFoldDB" id="A0A371H778"/>
<dbReference type="InterPro" id="IPR001584">
    <property type="entry name" value="Integrase_cat-core"/>
</dbReference>
<sequence>MAINRRHEMPQQLILFCEGIDFMGSFPIFYGNSYILLAIKFGVSRALISDQGNHFCNRAMYTLLEKYGVVHRVATTYHPQTNDQAEMLNREIKKLLQKMANPN</sequence>
<dbReference type="PROSITE" id="PS50994">
    <property type="entry name" value="INTEGRASE"/>
    <property type="match status" value="1"/>
</dbReference>
<organism evidence="2 3">
    <name type="scientific">Mucuna pruriens</name>
    <name type="common">Velvet bean</name>
    <name type="synonym">Dolichos pruriens</name>
    <dbReference type="NCBI Taxonomy" id="157652"/>
    <lineage>
        <taxon>Eukaryota</taxon>
        <taxon>Viridiplantae</taxon>
        <taxon>Streptophyta</taxon>
        <taxon>Embryophyta</taxon>
        <taxon>Tracheophyta</taxon>
        <taxon>Spermatophyta</taxon>
        <taxon>Magnoliopsida</taxon>
        <taxon>eudicotyledons</taxon>
        <taxon>Gunneridae</taxon>
        <taxon>Pentapetalae</taxon>
        <taxon>rosids</taxon>
        <taxon>fabids</taxon>
        <taxon>Fabales</taxon>
        <taxon>Fabaceae</taxon>
        <taxon>Papilionoideae</taxon>
        <taxon>50 kb inversion clade</taxon>
        <taxon>NPAAA clade</taxon>
        <taxon>indigoferoid/millettioid clade</taxon>
        <taxon>Phaseoleae</taxon>
        <taxon>Mucuna</taxon>
    </lineage>
</organism>
<protein>
    <recommendedName>
        <fullName evidence="1">Integrase catalytic domain-containing protein</fullName>
    </recommendedName>
</protein>
<dbReference type="GO" id="GO:0003676">
    <property type="term" value="F:nucleic acid binding"/>
    <property type="evidence" value="ECO:0007669"/>
    <property type="project" value="InterPro"/>
</dbReference>
<keyword evidence="3" id="KW-1185">Reference proteome</keyword>
<dbReference type="EMBL" id="QJKJ01003432">
    <property type="protein sequence ID" value="RDX98543.1"/>
    <property type="molecule type" value="Genomic_DNA"/>
</dbReference>